<dbReference type="Gene3D" id="1.10.630.10">
    <property type="entry name" value="Cytochrome P450"/>
    <property type="match status" value="2"/>
</dbReference>
<dbReference type="PROSITE" id="PS00086">
    <property type="entry name" value="CYTOCHROME_P450"/>
    <property type="match status" value="1"/>
</dbReference>
<dbReference type="GO" id="GO:0020037">
    <property type="term" value="F:heme binding"/>
    <property type="evidence" value="ECO:0007669"/>
    <property type="project" value="InterPro"/>
</dbReference>
<dbReference type="PANTHER" id="PTHR47950:SF42">
    <property type="entry name" value="GERANIOL 8-HYDROXYLASE"/>
    <property type="match status" value="1"/>
</dbReference>
<evidence type="ECO:0000256" key="5">
    <source>
        <dbReference type="ARBA" id="ARBA00023002"/>
    </source>
</evidence>
<keyword evidence="4 8" id="KW-0479">Metal-binding</keyword>
<keyword evidence="9" id="KW-0812">Transmembrane</keyword>
<dbReference type="PRINTS" id="PR00385">
    <property type="entry name" value="P450"/>
</dbReference>
<evidence type="ECO:0000256" key="4">
    <source>
        <dbReference type="ARBA" id="ARBA00022723"/>
    </source>
</evidence>
<dbReference type="GO" id="GO:0004497">
    <property type="term" value="F:monooxygenase activity"/>
    <property type="evidence" value="ECO:0007669"/>
    <property type="project" value="UniProtKB-KW"/>
</dbReference>
<evidence type="ECO:0000256" key="2">
    <source>
        <dbReference type="ARBA" id="ARBA00010617"/>
    </source>
</evidence>
<evidence type="ECO:0008006" key="11">
    <source>
        <dbReference type="Google" id="ProtNLM"/>
    </source>
</evidence>
<keyword evidence="9" id="KW-1133">Transmembrane helix</keyword>
<dbReference type="PANTHER" id="PTHR47950">
    <property type="entry name" value="CYTOCHROME P450, FAMILY 76, SUBFAMILY C, POLYPEPTIDE 5-RELATED"/>
    <property type="match status" value="1"/>
</dbReference>
<dbReference type="OMA" id="KLRANCH"/>
<reference evidence="10" key="1">
    <citation type="journal article" date="2016" name="Nat. Genet.">
        <title>A high-quality carrot genome assembly provides new insights into carotenoid accumulation and asterid genome evolution.</title>
        <authorList>
            <person name="Iorizzo M."/>
            <person name="Ellison S."/>
            <person name="Senalik D."/>
            <person name="Zeng P."/>
            <person name="Satapoomin P."/>
            <person name="Huang J."/>
            <person name="Bowman M."/>
            <person name="Iovene M."/>
            <person name="Sanseverino W."/>
            <person name="Cavagnaro P."/>
            <person name="Yildiz M."/>
            <person name="Macko-Podgorni A."/>
            <person name="Moranska E."/>
            <person name="Grzebelus E."/>
            <person name="Grzebelus D."/>
            <person name="Ashrafi H."/>
            <person name="Zheng Z."/>
            <person name="Cheng S."/>
            <person name="Spooner D."/>
            <person name="Van Deynze A."/>
            <person name="Simon P."/>
        </authorList>
    </citation>
    <scope>NUCLEOTIDE SEQUENCE [LARGE SCALE GENOMIC DNA]</scope>
    <source>
        <tissue evidence="10">Leaf</tissue>
    </source>
</reference>
<comment type="similarity">
    <text evidence="2 8">Belongs to the cytochrome P450 family.</text>
</comment>
<dbReference type="STRING" id="79200.A0A175YP90"/>
<dbReference type="AlphaFoldDB" id="A0A175YP90"/>
<evidence type="ECO:0000256" key="3">
    <source>
        <dbReference type="ARBA" id="ARBA00022617"/>
    </source>
</evidence>
<comment type="caution">
    <text evidence="10">The sequence shown here is derived from an EMBL/GenBank/DDBJ whole genome shotgun (WGS) entry which is preliminary data.</text>
</comment>
<dbReference type="Gramene" id="KZM85419">
    <property type="protein sequence ID" value="KZM85419"/>
    <property type="gene ID" value="DCAR_027159"/>
</dbReference>
<comment type="cofactor">
    <cofactor evidence="1">
        <name>heme</name>
        <dbReference type="ChEBI" id="CHEBI:30413"/>
    </cofactor>
</comment>
<evidence type="ECO:0000313" key="10">
    <source>
        <dbReference type="EMBL" id="KZM85419.1"/>
    </source>
</evidence>
<keyword evidence="9" id="KW-0472">Membrane</keyword>
<evidence type="ECO:0000256" key="9">
    <source>
        <dbReference type="SAM" id="Phobius"/>
    </source>
</evidence>
<evidence type="ECO:0000256" key="7">
    <source>
        <dbReference type="ARBA" id="ARBA00023033"/>
    </source>
</evidence>
<keyword evidence="5 8" id="KW-0560">Oxidoreductase</keyword>
<protein>
    <recommendedName>
        <fullName evidence="11">Cytochrome P450</fullName>
    </recommendedName>
</protein>
<name>A0A175YP90_DAUCS</name>
<keyword evidence="6 8" id="KW-0408">Iron</keyword>
<dbReference type="GO" id="GO:0016705">
    <property type="term" value="F:oxidoreductase activity, acting on paired donors, with incorporation or reduction of molecular oxygen"/>
    <property type="evidence" value="ECO:0007669"/>
    <property type="project" value="InterPro"/>
</dbReference>
<dbReference type="InterPro" id="IPR036396">
    <property type="entry name" value="Cyt_P450_sf"/>
</dbReference>
<dbReference type="EMBL" id="LNRQ01000008">
    <property type="protein sequence ID" value="KZM85419.1"/>
    <property type="molecule type" value="Genomic_DNA"/>
</dbReference>
<evidence type="ECO:0000256" key="8">
    <source>
        <dbReference type="RuleBase" id="RU000461"/>
    </source>
</evidence>
<sequence>MEVYLSYLFLSSIFLLVGLYCSFLFQQRKLPPGSRGLPILGNLLQIGPNPHQSLARLAKKYGPLMTIYQGSVTTIVASSAAMAQLILQKHDADTSGRIIPDAITTLDHPSYSMAWLHAGEEWRLIRRILATFLTNSHKLDSLCELRHGSETSTNTTEWAMTELILHPDKMMRLRNEIAESVSQKGRIEESELLRMPFLQAVVKETMRLHLAVPFLLPHKTETNVSLKGYEIPKNTQVLVNAWAIARDSDSWENPTTFMPERFLDSEVDFRGQHFSYLPFGSGRRMCPGMPLAHRVVSLMIASLVYHFEWKLPHDMNPKEHDMTERFGLTLARAVPLVAVPITLI</sequence>
<keyword evidence="3 8" id="KW-0349">Heme</keyword>
<evidence type="ECO:0000256" key="6">
    <source>
        <dbReference type="ARBA" id="ARBA00023004"/>
    </source>
</evidence>
<dbReference type="SUPFAM" id="SSF48264">
    <property type="entry name" value="Cytochrome P450"/>
    <property type="match status" value="1"/>
</dbReference>
<dbReference type="InterPro" id="IPR001128">
    <property type="entry name" value="Cyt_P450"/>
</dbReference>
<proteinExistence type="inferred from homology"/>
<dbReference type="Pfam" id="PF00067">
    <property type="entry name" value="p450"/>
    <property type="match status" value="2"/>
</dbReference>
<evidence type="ECO:0000256" key="1">
    <source>
        <dbReference type="ARBA" id="ARBA00001971"/>
    </source>
</evidence>
<gene>
    <name evidence="10" type="ORF">DCAR_027159</name>
</gene>
<dbReference type="InterPro" id="IPR017972">
    <property type="entry name" value="Cyt_P450_CS"/>
</dbReference>
<feature type="transmembrane region" description="Helical" evidence="9">
    <location>
        <begin position="6"/>
        <end position="25"/>
    </location>
</feature>
<keyword evidence="7 8" id="KW-0503">Monooxygenase</keyword>
<organism evidence="10">
    <name type="scientific">Daucus carota subsp. sativus</name>
    <name type="common">Carrot</name>
    <dbReference type="NCBI Taxonomy" id="79200"/>
    <lineage>
        <taxon>Eukaryota</taxon>
        <taxon>Viridiplantae</taxon>
        <taxon>Streptophyta</taxon>
        <taxon>Embryophyta</taxon>
        <taxon>Tracheophyta</taxon>
        <taxon>Spermatophyta</taxon>
        <taxon>Magnoliopsida</taxon>
        <taxon>eudicotyledons</taxon>
        <taxon>Gunneridae</taxon>
        <taxon>Pentapetalae</taxon>
        <taxon>asterids</taxon>
        <taxon>campanulids</taxon>
        <taxon>Apiales</taxon>
        <taxon>Apiaceae</taxon>
        <taxon>Apioideae</taxon>
        <taxon>Scandiceae</taxon>
        <taxon>Daucinae</taxon>
        <taxon>Daucus</taxon>
        <taxon>Daucus sect. Daucus</taxon>
    </lineage>
</organism>
<dbReference type="FunFam" id="1.10.630.10:FF:000126">
    <property type="entry name" value="Predicted protein"/>
    <property type="match status" value="1"/>
</dbReference>
<dbReference type="GO" id="GO:0005506">
    <property type="term" value="F:iron ion binding"/>
    <property type="evidence" value="ECO:0007669"/>
    <property type="project" value="InterPro"/>
</dbReference>
<accession>A0A175YP90</accession>